<evidence type="ECO:0000256" key="1">
    <source>
        <dbReference type="SAM" id="SignalP"/>
    </source>
</evidence>
<accession>A0A2Z7BPM3</accession>
<evidence type="ECO:0000313" key="2">
    <source>
        <dbReference type="EMBL" id="KZV34068.1"/>
    </source>
</evidence>
<dbReference type="AlphaFoldDB" id="A0A2Z7BPM3"/>
<feature type="chain" id="PRO_5016446952" evidence="1">
    <location>
        <begin position="33"/>
        <end position="62"/>
    </location>
</feature>
<dbReference type="Proteomes" id="UP000250235">
    <property type="component" value="Unassembled WGS sequence"/>
</dbReference>
<name>A0A2Z7BPM3_9LAMI</name>
<feature type="signal peptide" evidence="1">
    <location>
        <begin position="1"/>
        <end position="32"/>
    </location>
</feature>
<keyword evidence="1" id="KW-0732">Signal</keyword>
<protein>
    <submittedName>
        <fullName evidence="2">Uncharacterized protein</fullName>
    </submittedName>
</protein>
<evidence type="ECO:0000313" key="3">
    <source>
        <dbReference type="Proteomes" id="UP000250235"/>
    </source>
</evidence>
<dbReference type="EMBL" id="KV005643">
    <property type="protein sequence ID" value="KZV34068.1"/>
    <property type="molecule type" value="Genomic_DNA"/>
</dbReference>
<proteinExistence type="predicted"/>
<sequence length="62" mass="6750">MPKRGKVVATKVRSLLLMIVADLVLVMEEADLAEVVGANLRVKDITEVVDLTKDQEEALDTG</sequence>
<organism evidence="2 3">
    <name type="scientific">Dorcoceras hygrometricum</name>
    <dbReference type="NCBI Taxonomy" id="472368"/>
    <lineage>
        <taxon>Eukaryota</taxon>
        <taxon>Viridiplantae</taxon>
        <taxon>Streptophyta</taxon>
        <taxon>Embryophyta</taxon>
        <taxon>Tracheophyta</taxon>
        <taxon>Spermatophyta</taxon>
        <taxon>Magnoliopsida</taxon>
        <taxon>eudicotyledons</taxon>
        <taxon>Gunneridae</taxon>
        <taxon>Pentapetalae</taxon>
        <taxon>asterids</taxon>
        <taxon>lamiids</taxon>
        <taxon>Lamiales</taxon>
        <taxon>Gesneriaceae</taxon>
        <taxon>Didymocarpoideae</taxon>
        <taxon>Trichosporeae</taxon>
        <taxon>Loxocarpinae</taxon>
        <taxon>Dorcoceras</taxon>
    </lineage>
</organism>
<gene>
    <name evidence="2" type="ORF">F511_25163</name>
</gene>
<reference evidence="2 3" key="1">
    <citation type="journal article" date="2015" name="Proc. Natl. Acad. Sci. U.S.A.">
        <title>The resurrection genome of Boea hygrometrica: A blueprint for survival of dehydration.</title>
        <authorList>
            <person name="Xiao L."/>
            <person name="Yang G."/>
            <person name="Zhang L."/>
            <person name="Yang X."/>
            <person name="Zhao S."/>
            <person name="Ji Z."/>
            <person name="Zhou Q."/>
            <person name="Hu M."/>
            <person name="Wang Y."/>
            <person name="Chen M."/>
            <person name="Xu Y."/>
            <person name="Jin H."/>
            <person name="Xiao X."/>
            <person name="Hu G."/>
            <person name="Bao F."/>
            <person name="Hu Y."/>
            <person name="Wan P."/>
            <person name="Li L."/>
            <person name="Deng X."/>
            <person name="Kuang T."/>
            <person name="Xiang C."/>
            <person name="Zhu J.K."/>
            <person name="Oliver M.J."/>
            <person name="He Y."/>
        </authorList>
    </citation>
    <scope>NUCLEOTIDE SEQUENCE [LARGE SCALE GENOMIC DNA]</scope>
    <source>
        <strain evidence="3">cv. XS01</strain>
    </source>
</reference>
<keyword evidence="3" id="KW-1185">Reference proteome</keyword>